<evidence type="ECO:0000313" key="2">
    <source>
        <dbReference type="Proteomes" id="UP001055879"/>
    </source>
</evidence>
<keyword evidence="2" id="KW-1185">Reference proteome</keyword>
<protein>
    <submittedName>
        <fullName evidence="1">Uncharacterized protein</fullName>
    </submittedName>
</protein>
<accession>A0ACB8XGZ0</accession>
<organism evidence="1 2">
    <name type="scientific">Arctium lappa</name>
    <name type="common">Greater burdock</name>
    <name type="synonym">Lappa major</name>
    <dbReference type="NCBI Taxonomy" id="4217"/>
    <lineage>
        <taxon>Eukaryota</taxon>
        <taxon>Viridiplantae</taxon>
        <taxon>Streptophyta</taxon>
        <taxon>Embryophyta</taxon>
        <taxon>Tracheophyta</taxon>
        <taxon>Spermatophyta</taxon>
        <taxon>Magnoliopsida</taxon>
        <taxon>eudicotyledons</taxon>
        <taxon>Gunneridae</taxon>
        <taxon>Pentapetalae</taxon>
        <taxon>asterids</taxon>
        <taxon>campanulids</taxon>
        <taxon>Asterales</taxon>
        <taxon>Asteraceae</taxon>
        <taxon>Carduoideae</taxon>
        <taxon>Cardueae</taxon>
        <taxon>Arctiinae</taxon>
        <taxon>Arctium</taxon>
    </lineage>
</organism>
<comment type="caution">
    <text evidence="1">The sequence shown here is derived from an EMBL/GenBank/DDBJ whole genome shotgun (WGS) entry which is preliminary data.</text>
</comment>
<reference evidence="1 2" key="2">
    <citation type="journal article" date="2022" name="Mol. Ecol. Resour.">
        <title>The genomes of chicory, endive, great burdock and yacon provide insights into Asteraceae paleo-polyploidization history and plant inulin production.</title>
        <authorList>
            <person name="Fan W."/>
            <person name="Wang S."/>
            <person name="Wang H."/>
            <person name="Wang A."/>
            <person name="Jiang F."/>
            <person name="Liu H."/>
            <person name="Zhao H."/>
            <person name="Xu D."/>
            <person name="Zhang Y."/>
        </authorList>
    </citation>
    <scope>NUCLEOTIDE SEQUENCE [LARGE SCALE GENOMIC DNA]</scope>
    <source>
        <strain evidence="2">cv. Niubang</strain>
    </source>
</reference>
<sequence length="441" mass="50598">MATGHHQCHCHPTHHPPPPTATCYCTVCYTTTHYSPPPPLDSPFHSTPSHLHHHLHAPPQTHLHAPPQDHHNHYPSPQTQEKHQLFQKYNQQEQVQENPPLVTPTVSSLIHRIAALESSLRRRRKTSPPPSSLRNAAARTIQTNFRAFLVRRSITLRNLKDLAYIKSSLNNLKSSISDKIHFDSHRISRESMNLLIKLDSIQGSDPMIRDGKRSISRELIRFMEFIDEISTENNLISVKNVRFSKNGEKSVILQREQKIRPSSSRVLSDNDDDERKFPQNLNNQSKKNIRVSSIPNVEEEVDEIESPRKPRNRFGALMKNQSNGKKSVSFSENGNVYRLIKSNHSHGSSDEIDSEEDEVEEIGVSSKETEVEDEDSSEMSENEMDPRKNLGTRMNHSMKTHRSDQERNEEDDDEDGFVFSAPLPEKMEYRVDSNKKKTGKQ</sequence>
<name>A0ACB8XGZ0_ARCLA</name>
<dbReference type="EMBL" id="CM042064">
    <property type="protein sequence ID" value="KAI3665846.1"/>
    <property type="molecule type" value="Genomic_DNA"/>
</dbReference>
<reference evidence="2" key="1">
    <citation type="journal article" date="2022" name="Mol. Ecol. Resour.">
        <title>The genomes of chicory, endive, great burdock and yacon provide insights into Asteraceae palaeo-polyploidization history and plant inulin production.</title>
        <authorList>
            <person name="Fan W."/>
            <person name="Wang S."/>
            <person name="Wang H."/>
            <person name="Wang A."/>
            <person name="Jiang F."/>
            <person name="Liu H."/>
            <person name="Zhao H."/>
            <person name="Xu D."/>
            <person name="Zhang Y."/>
        </authorList>
    </citation>
    <scope>NUCLEOTIDE SEQUENCE [LARGE SCALE GENOMIC DNA]</scope>
    <source>
        <strain evidence="2">cv. Niubang</strain>
    </source>
</reference>
<dbReference type="Proteomes" id="UP001055879">
    <property type="component" value="Linkage Group LG18"/>
</dbReference>
<proteinExistence type="predicted"/>
<gene>
    <name evidence="1" type="ORF">L6452_44481</name>
</gene>
<evidence type="ECO:0000313" key="1">
    <source>
        <dbReference type="EMBL" id="KAI3665846.1"/>
    </source>
</evidence>